<comment type="caution">
    <text evidence="1">The sequence shown here is derived from an EMBL/GenBank/DDBJ whole genome shotgun (WGS) entry which is preliminary data.</text>
</comment>
<dbReference type="Proteomes" id="UP000652761">
    <property type="component" value="Unassembled WGS sequence"/>
</dbReference>
<evidence type="ECO:0000313" key="2">
    <source>
        <dbReference type="Proteomes" id="UP000652761"/>
    </source>
</evidence>
<organism evidence="1 2">
    <name type="scientific">Colocasia esculenta</name>
    <name type="common">Wild taro</name>
    <name type="synonym">Arum esculentum</name>
    <dbReference type="NCBI Taxonomy" id="4460"/>
    <lineage>
        <taxon>Eukaryota</taxon>
        <taxon>Viridiplantae</taxon>
        <taxon>Streptophyta</taxon>
        <taxon>Embryophyta</taxon>
        <taxon>Tracheophyta</taxon>
        <taxon>Spermatophyta</taxon>
        <taxon>Magnoliopsida</taxon>
        <taxon>Liliopsida</taxon>
        <taxon>Araceae</taxon>
        <taxon>Aroideae</taxon>
        <taxon>Colocasieae</taxon>
        <taxon>Colocasia</taxon>
    </lineage>
</organism>
<sequence length="76" mass="8438">MISLVSSRLFLKDPFTLSGLVNWATSGIRASLFDKEKGSNDLKSKDPWQPKVTLKVSLSTDPLSSMVKTILTERPE</sequence>
<dbReference type="EMBL" id="NMUH01001686">
    <property type="protein sequence ID" value="MQL94521.1"/>
    <property type="molecule type" value="Genomic_DNA"/>
</dbReference>
<protein>
    <submittedName>
        <fullName evidence="1">Uncharacterized protein</fullName>
    </submittedName>
</protein>
<gene>
    <name evidence="1" type="ORF">Taro_027182</name>
</gene>
<evidence type="ECO:0000313" key="1">
    <source>
        <dbReference type="EMBL" id="MQL94521.1"/>
    </source>
</evidence>
<keyword evidence="2" id="KW-1185">Reference proteome</keyword>
<dbReference type="AlphaFoldDB" id="A0A843VDA3"/>
<accession>A0A843VDA3</accession>
<reference evidence="1" key="1">
    <citation type="submission" date="2017-07" db="EMBL/GenBank/DDBJ databases">
        <title>Taro Niue Genome Assembly and Annotation.</title>
        <authorList>
            <person name="Atibalentja N."/>
            <person name="Keating K."/>
            <person name="Fields C.J."/>
        </authorList>
    </citation>
    <scope>NUCLEOTIDE SEQUENCE</scope>
    <source>
        <strain evidence="1">Niue_2</strain>
        <tissue evidence="1">Leaf</tissue>
    </source>
</reference>
<name>A0A843VDA3_COLES</name>
<proteinExistence type="predicted"/>